<dbReference type="InterPro" id="IPR036291">
    <property type="entry name" value="NAD(P)-bd_dom_sf"/>
</dbReference>
<evidence type="ECO:0000313" key="3">
    <source>
        <dbReference type="EMBL" id="GGZ70237.1"/>
    </source>
</evidence>
<keyword evidence="4" id="KW-1185">Reference proteome</keyword>
<gene>
    <name evidence="3" type="ORF">GCM10007028_04180</name>
</gene>
<dbReference type="Proteomes" id="UP000636004">
    <property type="component" value="Unassembled WGS sequence"/>
</dbReference>
<dbReference type="Pfam" id="PF02719">
    <property type="entry name" value="Polysacc_synt_2"/>
    <property type="match status" value="1"/>
</dbReference>
<dbReference type="InterPro" id="IPR003869">
    <property type="entry name" value="Polysac_CapD-like"/>
</dbReference>
<dbReference type="PANTHER" id="PTHR43318">
    <property type="entry name" value="UDP-N-ACETYLGLUCOSAMINE 4,6-DEHYDRATASE"/>
    <property type="match status" value="1"/>
</dbReference>
<evidence type="ECO:0000256" key="1">
    <source>
        <dbReference type="ARBA" id="ARBA00007430"/>
    </source>
</evidence>
<dbReference type="PANTHER" id="PTHR43318:SF1">
    <property type="entry name" value="POLYSACCHARIDE BIOSYNTHESIS PROTEIN EPSC-RELATED"/>
    <property type="match status" value="1"/>
</dbReference>
<dbReference type="InterPro" id="IPR051203">
    <property type="entry name" value="Polysaccharide_Synthase-Rel"/>
</dbReference>
<reference evidence="3" key="1">
    <citation type="journal article" date="2014" name="Int. J. Syst. Evol. Microbiol.">
        <title>Complete genome sequence of Corynebacterium casei LMG S-19264T (=DSM 44701T), isolated from a smear-ripened cheese.</title>
        <authorList>
            <consortium name="US DOE Joint Genome Institute (JGI-PGF)"/>
            <person name="Walter F."/>
            <person name="Albersmeier A."/>
            <person name="Kalinowski J."/>
            <person name="Ruckert C."/>
        </authorList>
    </citation>
    <scope>NUCLEOTIDE SEQUENCE</scope>
    <source>
        <strain evidence="3">KCTC 12710</strain>
    </source>
</reference>
<protein>
    <recommendedName>
        <fullName evidence="2">Polysaccharide biosynthesis protein CapD-like domain-containing protein</fullName>
    </recommendedName>
</protein>
<feature type="domain" description="Polysaccharide biosynthesis protein CapD-like" evidence="2">
    <location>
        <begin position="39"/>
        <end position="320"/>
    </location>
</feature>
<dbReference type="AlphaFoldDB" id="A0A918V4I6"/>
<evidence type="ECO:0000313" key="4">
    <source>
        <dbReference type="Proteomes" id="UP000636004"/>
    </source>
</evidence>
<sequence>MNNTTASHIDYLINNCGVFSSKLDQKNHIYDLDFSNESILITGAAGTIGSGLTKQLIHCKFKKLILLDIAESPMYALIKDLEFHNTNNIEYIILNITDYKALECLFEKHRPTLVFHTAAYKHVPLMEQNPHEAIKTNVFGTKFLADLSIEHKVKKFIFVSTDKAVDPVSIMGITKAIGEKYLKFLNSKSKTFFAIARCGNIIGSNGSFLQVLKNQIESNRTITITDKEVSRFFITQQSACDLILRISTFEHTENDTFILKMGAPLKITDIVNRVLLHYGKPDTKVNFKYTGLRMGEKLHEKLISEDESLKPSINKNILIIEHKKKMESKAIKFSELEAITAFDLNSKVKTILENFHKTL</sequence>
<proteinExistence type="inferred from homology"/>
<evidence type="ECO:0000259" key="2">
    <source>
        <dbReference type="Pfam" id="PF02719"/>
    </source>
</evidence>
<accession>A0A918V4I6</accession>
<comment type="caution">
    <text evidence="3">The sequence shown here is derived from an EMBL/GenBank/DDBJ whole genome shotgun (WGS) entry which is preliminary data.</text>
</comment>
<reference evidence="3" key="2">
    <citation type="submission" date="2020-09" db="EMBL/GenBank/DDBJ databases">
        <authorList>
            <person name="Sun Q."/>
            <person name="Kim S."/>
        </authorList>
    </citation>
    <scope>NUCLEOTIDE SEQUENCE</scope>
    <source>
        <strain evidence="3">KCTC 12710</strain>
    </source>
</reference>
<dbReference type="SUPFAM" id="SSF51735">
    <property type="entry name" value="NAD(P)-binding Rossmann-fold domains"/>
    <property type="match status" value="1"/>
</dbReference>
<organism evidence="3 4">
    <name type="scientific">Algibacter mikhailovii</name>
    <dbReference type="NCBI Taxonomy" id="425498"/>
    <lineage>
        <taxon>Bacteria</taxon>
        <taxon>Pseudomonadati</taxon>
        <taxon>Bacteroidota</taxon>
        <taxon>Flavobacteriia</taxon>
        <taxon>Flavobacteriales</taxon>
        <taxon>Flavobacteriaceae</taxon>
        <taxon>Algibacter</taxon>
    </lineage>
</organism>
<dbReference type="EMBL" id="BMWZ01000001">
    <property type="protein sequence ID" value="GGZ70237.1"/>
    <property type="molecule type" value="Genomic_DNA"/>
</dbReference>
<name>A0A918V4I6_9FLAO</name>
<dbReference type="Gene3D" id="3.40.50.720">
    <property type="entry name" value="NAD(P)-binding Rossmann-like Domain"/>
    <property type="match status" value="1"/>
</dbReference>
<comment type="similarity">
    <text evidence="1">Belongs to the polysaccharide synthase family.</text>
</comment>
<dbReference type="RefSeq" id="WP_189359004.1">
    <property type="nucleotide sequence ID" value="NZ_BMWZ01000001.1"/>
</dbReference>